<feature type="non-terminal residue" evidence="2">
    <location>
        <position position="73"/>
    </location>
</feature>
<feature type="region of interest" description="Disordered" evidence="1">
    <location>
        <begin position="53"/>
        <end position="73"/>
    </location>
</feature>
<protein>
    <submittedName>
        <fullName evidence="2">Uncharacterized protein</fullName>
    </submittedName>
</protein>
<evidence type="ECO:0000313" key="2">
    <source>
        <dbReference type="EMBL" id="SVC86116.1"/>
    </source>
</evidence>
<evidence type="ECO:0000256" key="1">
    <source>
        <dbReference type="SAM" id="MobiDB-lite"/>
    </source>
</evidence>
<proteinExistence type="predicted"/>
<organism evidence="2">
    <name type="scientific">marine metagenome</name>
    <dbReference type="NCBI Taxonomy" id="408172"/>
    <lineage>
        <taxon>unclassified sequences</taxon>
        <taxon>metagenomes</taxon>
        <taxon>ecological metagenomes</taxon>
    </lineage>
</organism>
<gene>
    <name evidence="2" type="ORF">METZ01_LOCUS338970</name>
</gene>
<dbReference type="AlphaFoldDB" id="A0A382QKX7"/>
<sequence length="73" mass="7810">MNLSVFKRVFYGVAAVFLFVAGIPVLAAAGAKIKIDETKYFQIGMGFRGSASLNENNATDPGEDSFDLSADNM</sequence>
<reference evidence="2" key="1">
    <citation type="submission" date="2018-05" db="EMBL/GenBank/DDBJ databases">
        <authorList>
            <person name="Lanie J.A."/>
            <person name="Ng W.-L."/>
            <person name="Kazmierczak K.M."/>
            <person name="Andrzejewski T.M."/>
            <person name="Davidsen T.M."/>
            <person name="Wayne K.J."/>
            <person name="Tettelin H."/>
            <person name="Glass J.I."/>
            <person name="Rusch D."/>
            <person name="Podicherti R."/>
            <person name="Tsui H.-C.T."/>
            <person name="Winkler M.E."/>
        </authorList>
    </citation>
    <scope>NUCLEOTIDE SEQUENCE</scope>
</reference>
<dbReference type="EMBL" id="UINC01115238">
    <property type="protein sequence ID" value="SVC86116.1"/>
    <property type="molecule type" value="Genomic_DNA"/>
</dbReference>
<name>A0A382QKX7_9ZZZZ</name>
<accession>A0A382QKX7</accession>